<sequence>MRLPYRTREAEPPARRTPSDGSAVTRRRLLGAAGLLAVAGATGTRARPARAPAGDPPAGRGRPAVTAGQAVPAVSNARQCGLAGDGVTNDQPALQALVDALGAAYAADGLGRVIYCPPGEYSIRDAGTVWRSGVSLVGAGPGVTRFLLSNSGNRADPTPLAFFTTLQHGATRANHLTDCAFERFEIDGSRVLLAGYNVLAKGLGMQYMLRARFRDLYIHDTAASGLGCDFLQDTTIESVVAERCGRLNPGTNIGGAGFGIGIGGWGPVERLAIADCTALGNGTNGFFVELQKSWWTPPRGIRVVGCHAEGNYYGISDWGADGMTVSACTMTANLVAGYDVSAHGTTRVGGRGGIVTDCVIDRNVHHGVVIGNTPGRYALRGNRISANGCHGYLQYNLRTGDRRPAALMALDGNEIWDNGLDGIRADAATVDAALVDNRIEGNGRRAAAAASGGGRTVSYTAMSMVDKNARWLPDGHLGKWLRVGDQRAVVTGNTATELTLAPWRTGATTAWPTGTPSAGDRYSLPAAPPARAGVTLARPTDRPTIRGNRIWDSRARKTQTYGLWVTDSGTCVSGWVADNDLAGNGRAAVRFDTVPDGGRWRDNVGLA</sequence>
<evidence type="ECO:0000313" key="5">
    <source>
        <dbReference type="Proteomes" id="UP000722989"/>
    </source>
</evidence>
<feature type="domain" description="Rhamnogalacturonase A/B/Epimerase-like pectate lyase" evidence="2">
    <location>
        <begin position="76"/>
        <end position="148"/>
    </location>
</feature>
<organism evidence="4 5">
    <name type="scientific">Planosporangium thailandense</name>
    <dbReference type="NCBI Taxonomy" id="765197"/>
    <lineage>
        <taxon>Bacteria</taxon>
        <taxon>Bacillati</taxon>
        <taxon>Actinomycetota</taxon>
        <taxon>Actinomycetes</taxon>
        <taxon>Micromonosporales</taxon>
        <taxon>Micromonosporaceae</taxon>
        <taxon>Planosporangium</taxon>
    </lineage>
</organism>
<keyword evidence="5" id="KW-1185">Reference proteome</keyword>
<dbReference type="InterPro" id="IPR006626">
    <property type="entry name" value="PbH1"/>
</dbReference>
<dbReference type="Pfam" id="PF12708">
    <property type="entry name" value="Pect-lyase_RHGA_epim"/>
    <property type="match status" value="1"/>
</dbReference>
<dbReference type="InterPro" id="IPR024535">
    <property type="entry name" value="RHGA/B-epi-like_pectate_lyase"/>
</dbReference>
<dbReference type="EMBL" id="JAATVY010000001">
    <property type="protein sequence ID" value="NJC68562.1"/>
    <property type="molecule type" value="Genomic_DNA"/>
</dbReference>
<dbReference type="SUPFAM" id="SSF51126">
    <property type="entry name" value="Pectin lyase-like"/>
    <property type="match status" value="1"/>
</dbReference>
<reference evidence="4 5" key="1">
    <citation type="submission" date="2020-03" db="EMBL/GenBank/DDBJ databases">
        <title>WGS of the type strain of Planosporangium spp.</title>
        <authorList>
            <person name="Thawai C."/>
        </authorList>
    </citation>
    <scope>NUCLEOTIDE SEQUENCE [LARGE SCALE GENOMIC DNA]</scope>
    <source>
        <strain evidence="4 5">TBRC 5610</strain>
    </source>
</reference>
<dbReference type="SMART" id="SM00710">
    <property type="entry name" value="PbH1"/>
    <property type="match status" value="9"/>
</dbReference>
<dbReference type="InterPro" id="IPR006311">
    <property type="entry name" value="TAT_signal"/>
</dbReference>
<feature type="region of interest" description="Disordered" evidence="1">
    <location>
        <begin position="41"/>
        <end position="64"/>
    </location>
</feature>
<dbReference type="InterPro" id="IPR012334">
    <property type="entry name" value="Pectin_lyas_fold"/>
</dbReference>
<name>A0ABX0XT92_9ACTN</name>
<dbReference type="Proteomes" id="UP000722989">
    <property type="component" value="Unassembled WGS sequence"/>
</dbReference>
<evidence type="ECO:0000259" key="3">
    <source>
        <dbReference type="Pfam" id="PF13229"/>
    </source>
</evidence>
<evidence type="ECO:0000256" key="1">
    <source>
        <dbReference type="SAM" id="MobiDB-lite"/>
    </source>
</evidence>
<dbReference type="PROSITE" id="PS51318">
    <property type="entry name" value="TAT"/>
    <property type="match status" value="1"/>
</dbReference>
<accession>A0ABX0XT92</accession>
<dbReference type="Gene3D" id="2.160.20.10">
    <property type="entry name" value="Single-stranded right-handed beta-helix, Pectin lyase-like"/>
    <property type="match status" value="2"/>
</dbReference>
<feature type="region of interest" description="Disordered" evidence="1">
    <location>
        <begin position="1"/>
        <end position="23"/>
    </location>
</feature>
<proteinExistence type="predicted"/>
<comment type="caution">
    <text evidence="4">The sequence shown here is derived from an EMBL/GenBank/DDBJ whole genome shotgun (WGS) entry which is preliminary data.</text>
</comment>
<dbReference type="Pfam" id="PF13229">
    <property type="entry name" value="Beta_helix"/>
    <property type="match status" value="1"/>
</dbReference>
<dbReference type="InterPro" id="IPR039448">
    <property type="entry name" value="Beta_helix"/>
</dbReference>
<feature type="compositionally biased region" description="Basic and acidic residues" evidence="1">
    <location>
        <begin position="1"/>
        <end position="18"/>
    </location>
</feature>
<gene>
    <name evidence="4" type="ORF">HC031_02315</name>
</gene>
<protein>
    <submittedName>
        <fullName evidence="4">Right-handed parallel beta-helix repeat-containing protein</fullName>
    </submittedName>
</protein>
<evidence type="ECO:0000259" key="2">
    <source>
        <dbReference type="Pfam" id="PF12708"/>
    </source>
</evidence>
<feature type="domain" description="Right handed beta helix" evidence="3">
    <location>
        <begin position="301"/>
        <end position="395"/>
    </location>
</feature>
<dbReference type="InterPro" id="IPR011050">
    <property type="entry name" value="Pectin_lyase_fold/virulence"/>
</dbReference>
<dbReference type="RefSeq" id="WP_167923416.1">
    <property type="nucleotide sequence ID" value="NZ_JAATVY010000001.1"/>
</dbReference>
<evidence type="ECO:0000313" key="4">
    <source>
        <dbReference type="EMBL" id="NJC68562.1"/>
    </source>
</evidence>